<proteinExistence type="predicted"/>
<comment type="caution">
    <text evidence="1">The sequence shown here is derived from an EMBL/GenBank/DDBJ whole genome shotgun (WGS) entry which is preliminary data.</text>
</comment>
<keyword evidence="2" id="KW-1185">Reference proteome</keyword>
<evidence type="ECO:0008006" key="3">
    <source>
        <dbReference type="Google" id="ProtNLM"/>
    </source>
</evidence>
<dbReference type="Proteomes" id="UP001501842">
    <property type="component" value="Unassembled WGS sequence"/>
</dbReference>
<sequence>MGVALRSLDYELLERSVVLANAYPRSGPPGEPAQLLAEASETIRKARRMLEDALYEEHPRLADTSVYGGTGEVR</sequence>
<organism evidence="1 2">
    <name type="scientific">Actinocorallia aurantiaca</name>
    <dbReference type="NCBI Taxonomy" id="46204"/>
    <lineage>
        <taxon>Bacteria</taxon>
        <taxon>Bacillati</taxon>
        <taxon>Actinomycetota</taxon>
        <taxon>Actinomycetes</taxon>
        <taxon>Streptosporangiales</taxon>
        <taxon>Thermomonosporaceae</taxon>
        <taxon>Actinocorallia</taxon>
    </lineage>
</organism>
<reference evidence="2" key="1">
    <citation type="journal article" date="2019" name="Int. J. Syst. Evol. Microbiol.">
        <title>The Global Catalogue of Microorganisms (GCM) 10K type strain sequencing project: providing services to taxonomists for standard genome sequencing and annotation.</title>
        <authorList>
            <consortium name="The Broad Institute Genomics Platform"/>
            <consortium name="The Broad Institute Genome Sequencing Center for Infectious Disease"/>
            <person name="Wu L."/>
            <person name="Ma J."/>
        </authorList>
    </citation>
    <scope>NUCLEOTIDE SEQUENCE [LARGE SCALE GENOMIC DNA]</scope>
    <source>
        <strain evidence="2">JCM 8201</strain>
    </source>
</reference>
<gene>
    <name evidence="1" type="ORF">GCM10010439_46920</name>
</gene>
<evidence type="ECO:0000313" key="1">
    <source>
        <dbReference type="EMBL" id="GAA2731459.1"/>
    </source>
</evidence>
<accession>A0ABP6GUD1</accession>
<protein>
    <recommendedName>
        <fullName evidence="3">HEPN domain-containing protein</fullName>
    </recommendedName>
</protein>
<evidence type="ECO:0000313" key="2">
    <source>
        <dbReference type="Proteomes" id="UP001501842"/>
    </source>
</evidence>
<dbReference type="EMBL" id="BAAATZ010000020">
    <property type="protein sequence ID" value="GAA2731459.1"/>
    <property type="molecule type" value="Genomic_DNA"/>
</dbReference>
<name>A0ABP6GUD1_9ACTN</name>